<dbReference type="AlphaFoldDB" id="A0A8J6A968"/>
<feature type="region of interest" description="Disordered" evidence="1">
    <location>
        <begin position="1"/>
        <end position="80"/>
    </location>
</feature>
<name>A0A8J6A968_GALPY</name>
<evidence type="ECO:0000313" key="2">
    <source>
        <dbReference type="EMBL" id="KAG8516753.1"/>
    </source>
</evidence>
<protein>
    <submittedName>
        <fullName evidence="2">Uncharacterized protein</fullName>
    </submittedName>
</protein>
<feature type="compositionally biased region" description="Gly residues" evidence="1">
    <location>
        <begin position="38"/>
        <end position="50"/>
    </location>
</feature>
<evidence type="ECO:0000256" key="1">
    <source>
        <dbReference type="SAM" id="MobiDB-lite"/>
    </source>
</evidence>
<proteinExistence type="predicted"/>
<dbReference type="Proteomes" id="UP000700334">
    <property type="component" value="Unassembled WGS sequence"/>
</dbReference>
<evidence type="ECO:0000313" key="3">
    <source>
        <dbReference type="Proteomes" id="UP000700334"/>
    </source>
</evidence>
<comment type="caution">
    <text evidence="2">The sequence shown here is derived from an EMBL/GenBank/DDBJ whole genome shotgun (WGS) entry which is preliminary data.</text>
</comment>
<organism evidence="2 3">
    <name type="scientific">Galemys pyrenaicus</name>
    <name type="common">Iberian desman</name>
    <name type="synonym">Pyrenean desman</name>
    <dbReference type="NCBI Taxonomy" id="202257"/>
    <lineage>
        <taxon>Eukaryota</taxon>
        <taxon>Metazoa</taxon>
        <taxon>Chordata</taxon>
        <taxon>Craniata</taxon>
        <taxon>Vertebrata</taxon>
        <taxon>Euteleostomi</taxon>
        <taxon>Mammalia</taxon>
        <taxon>Eutheria</taxon>
        <taxon>Laurasiatheria</taxon>
        <taxon>Eulipotyphla</taxon>
        <taxon>Talpidae</taxon>
        <taxon>Galemys</taxon>
    </lineage>
</organism>
<gene>
    <name evidence="2" type="ORF">J0S82_011613</name>
</gene>
<dbReference type="EMBL" id="JAGFMF010011668">
    <property type="protein sequence ID" value="KAG8516753.1"/>
    <property type="molecule type" value="Genomic_DNA"/>
</dbReference>
<accession>A0A8J6A968</accession>
<keyword evidence="3" id="KW-1185">Reference proteome</keyword>
<feature type="region of interest" description="Disordered" evidence="1">
    <location>
        <begin position="114"/>
        <end position="140"/>
    </location>
</feature>
<reference evidence="2" key="1">
    <citation type="journal article" date="2021" name="Evol. Appl.">
        <title>The genome of the Pyrenean desman and the effects of bottlenecks and inbreeding on the genomic landscape of an endangered species.</title>
        <authorList>
            <person name="Escoda L."/>
            <person name="Castresana J."/>
        </authorList>
    </citation>
    <scope>NUCLEOTIDE SEQUENCE</scope>
    <source>
        <strain evidence="2">IBE-C5619</strain>
    </source>
</reference>
<sequence length="140" mass="13984">MGAGAGAGARASPQDLSGEPSPPAPSRTRARAPPSSGAGPGGAGRGGAGREGAVQERGKRKHLRPGASGKRACALGGARGLCPLTPSGGLLRCERLGVCNNFNSEDQPAIPTCTIESDHPPFSRGSIATLPDSKPAHCKR</sequence>